<proteinExistence type="predicted"/>
<dbReference type="EMBL" id="JBHFFA010000006">
    <property type="protein sequence ID" value="KAL2620406.1"/>
    <property type="molecule type" value="Genomic_DNA"/>
</dbReference>
<organism evidence="2 3">
    <name type="scientific">Riccia fluitans</name>
    <dbReference type="NCBI Taxonomy" id="41844"/>
    <lineage>
        <taxon>Eukaryota</taxon>
        <taxon>Viridiplantae</taxon>
        <taxon>Streptophyta</taxon>
        <taxon>Embryophyta</taxon>
        <taxon>Marchantiophyta</taxon>
        <taxon>Marchantiopsida</taxon>
        <taxon>Marchantiidae</taxon>
        <taxon>Marchantiales</taxon>
        <taxon>Ricciaceae</taxon>
        <taxon>Riccia</taxon>
    </lineage>
</organism>
<evidence type="ECO:0000313" key="2">
    <source>
        <dbReference type="EMBL" id="KAL2620406.1"/>
    </source>
</evidence>
<protein>
    <submittedName>
        <fullName evidence="2">Uncharacterized protein</fullName>
    </submittedName>
</protein>
<feature type="region of interest" description="Disordered" evidence="1">
    <location>
        <begin position="24"/>
        <end position="50"/>
    </location>
</feature>
<evidence type="ECO:0000313" key="3">
    <source>
        <dbReference type="Proteomes" id="UP001605036"/>
    </source>
</evidence>
<accession>A0ABD1Y0X8</accession>
<comment type="caution">
    <text evidence="2">The sequence shown here is derived from an EMBL/GenBank/DDBJ whole genome shotgun (WGS) entry which is preliminary data.</text>
</comment>
<sequence>MAAEAEQRTEVVRLKKEALQQQYTKDKAEWETKNTHLSEEATQNTDEAPKLKWELEAKEEELKRLQEADKKIRQGLKVARRKGRELEDELKTMPPSIVMRDESKTLELIRSSKKWQISSYPSMFDPTVGTGGHWGHRYLAKNQVLPLLMFIPCAPSKRRPWNLSRMS</sequence>
<keyword evidence="3" id="KW-1185">Reference proteome</keyword>
<gene>
    <name evidence="2" type="ORF">R1flu_000611</name>
</gene>
<reference evidence="2 3" key="1">
    <citation type="submission" date="2024-09" db="EMBL/GenBank/DDBJ databases">
        <title>Chromosome-scale assembly of Riccia fluitans.</title>
        <authorList>
            <person name="Paukszto L."/>
            <person name="Sawicki J."/>
            <person name="Karawczyk K."/>
            <person name="Piernik-Szablinska J."/>
            <person name="Szczecinska M."/>
            <person name="Mazdziarz M."/>
        </authorList>
    </citation>
    <scope>NUCLEOTIDE SEQUENCE [LARGE SCALE GENOMIC DNA]</scope>
    <source>
        <strain evidence="2">Rf_01</strain>
        <tissue evidence="2">Aerial parts of the thallus</tissue>
    </source>
</reference>
<dbReference type="AlphaFoldDB" id="A0ABD1Y0X8"/>
<name>A0ABD1Y0X8_9MARC</name>
<evidence type="ECO:0000256" key="1">
    <source>
        <dbReference type="SAM" id="MobiDB-lite"/>
    </source>
</evidence>
<dbReference type="Proteomes" id="UP001605036">
    <property type="component" value="Unassembled WGS sequence"/>
</dbReference>
<feature type="compositionally biased region" description="Basic and acidic residues" evidence="1">
    <location>
        <begin position="24"/>
        <end position="39"/>
    </location>
</feature>